<evidence type="ECO:0008006" key="4">
    <source>
        <dbReference type="Google" id="ProtNLM"/>
    </source>
</evidence>
<dbReference type="PANTHER" id="PTHR17985">
    <property type="entry name" value="SER/THR-RICH PROTEIN T10 IN DGCR REGION"/>
    <property type="match status" value="1"/>
</dbReference>
<dbReference type="AlphaFoldDB" id="A0A507QSA3"/>
<evidence type="ECO:0000313" key="3">
    <source>
        <dbReference type="Proteomes" id="UP000319663"/>
    </source>
</evidence>
<comment type="caution">
    <text evidence="2">The sequence shown here is derived from an EMBL/GenBank/DDBJ whole genome shotgun (WGS) entry which is preliminary data.</text>
</comment>
<accession>A0A507QSA3</accession>
<evidence type="ECO:0000313" key="2">
    <source>
        <dbReference type="EMBL" id="TQB71702.1"/>
    </source>
</evidence>
<organism evidence="2 3">
    <name type="scientific">Monascus purpureus</name>
    <name type="common">Red mold</name>
    <name type="synonym">Monascus anka</name>
    <dbReference type="NCBI Taxonomy" id="5098"/>
    <lineage>
        <taxon>Eukaryota</taxon>
        <taxon>Fungi</taxon>
        <taxon>Dikarya</taxon>
        <taxon>Ascomycota</taxon>
        <taxon>Pezizomycotina</taxon>
        <taxon>Eurotiomycetes</taxon>
        <taxon>Eurotiomycetidae</taxon>
        <taxon>Eurotiales</taxon>
        <taxon>Aspergillaceae</taxon>
        <taxon>Monascus</taxon>
    </lineage>
</organism>
<name>A0A507QSA3_MONPU</name>
<dbReference type="GO" id="GO:0009306">
    <property type="term" value="P:protein secretion"/>
    <property type="evidence" value="ECO:0007669"/>
    <property type="project" value="TreeGrafter"/>
</dbReference>
<feature type="compositionally biased region" description="Polar residues" evidence="1">
    <location>
        <begin position="255"/>
        <end position="267"/>
    </location>
</feature>
<evidence type="ECO:0000256" key="1">
    <source>
        <dbReference type="SAM" id="MobiDB-lite"/>
    </source>
</evidence>
<dbReference type="PANTHER" id="PTHR17985:SF8">
    <property type="entry name" value="TRANSPORT AND GOLGI ORGANIZATION PROTEIN 2 HOMOLOG"/>
    <property type="match status" value="1"/>
</dbReference>
<dbReference type="GO" id="GO:0007030">
    <property type="term" value="P:Golgi organization"/>
    <property type="evidence" value="ECO:0007669"/>
    <property type="project" value="TreeGrafter"/>
</dbReference>
<reference evidence="2 3" key="1">
    <citation type="submission" date="2019-06" db="EMBL/GenBank/DDBJ databases">
        <title>Wine fermentation using esterase from Monascus purpureus.</title>
        <authorList>
            <person name="Geng C."/>
            <person name="Zhang Y."/>
        </authorList>
    </citation>
    <scope>NUCLEOTIDE SEQUENCE [LARGE SCALE GENOMIC DNA]</scope>
    <source>
        <strain evidence="2">HQ1</strain>
    </source>
</reference>
<keyword evidence="3" id="KW-1185">Reference proteome</keyword>
<proteinExistence type="predicted"/>
<dbReference type="Proteomes" id="UP000319663">
    <property type="component" value="Unassembled WGS sequence"/>
</dbReference>
<feature type="compositionally biased region" description="Basic and acidic residues" evidence="1">
    <location>
        <begin position="271"/>
        <end position="285"/>
    </location>
</feature>
<sequence length="352" mass="39008">MTSKQASAAEKGNRLLIVINNRDEFLHRPTSRAGWWPDPHTHVLSARDLARPVHGTWLGITKQGRIAILTNYHEDTCEKAIGACSRGTIVNSWLALPADSKQTTEEFVTRWASDEKAIKNIGGFNLVCGKVDEPLAVLSNRAEEKDANTGKATSIRWIAAKPGQTVALSNTGLSDRSWEKVISGEKLLEKAIAEHAASEGKEDEDQLIQRLLGVLSVDTLPRLNDAAGVEDYIKHMPKSIFVPVVGPNGRGEGETTASGMKPSQTPTEVEVQERREEDGKEKEAENVTVLQGNNGKLNVAYMQGLYGTQKQTVILVGYDGRVRYFERTLYEDDARATEVHRRDRSYEFVIEK</sequence>
<dbReference type="GO" id="GO:0005794">
    <property type="term" value="C:Golgi apparatus"/>
    <property type="evidence" value="ECO:0007669"/>
    <property type="project" value="TreeGrafter"/>
</dbReference>
<gene>
    <name evidence="2" type="ORF">MPDQ_007352</name>
</gene>
<dbReference type="InterPro" id="IPR008551">
    <property type="entry name" value="TANGO2"/>
</dbReference>
<feature type="region of interest" description="Disordered" evidence="1">
    <location>
        <begin position="244"/>
        <end position="285"/>
    </location>
</feature>
<dbReference type="Pfam" id="PF05742">
    <property type="entry name" value="TANGO2"/>
    <property type="match status" value="1"/>
</dbReference>
<dbReference type="EMBL" id="VIFY01000076">
    <property type="protein sequence ID" value="TQB71702.1"/>
    <property type="molecule type" value="Genomic_DNA"/>
</dbReference>
<protein>
    <recommendedName>
        <fullName evidence="4">NRDE protein-domain-containing protein</fullName>
    </recommendedName>
</protein>